<keyword evidence="2" id="KW-1185">Reference proteome</keyword>
<dbReference type="RefSeq" id="WP_061914359.1">
    <property type="nucleotide sequence ID" value="NZ_DF967971.1"/>
</dbReference>
<dbReference type="EMBL" id="LGHJ01000008">
    <property type="protein sequence ID" value="KPL77775.1"/>
    <property type="molecule type" value="Genomic_DNA"/>
</dbReference>
<gene>
    <name evidence="1" type="ORF">AC812_02715</name>
</gene>
<comment type="caution">
    <text evidence="1">The sequence shown here is derived from an EMBL/GenBank/DDBJ whole genome shotgun (WGS) entry which is preliminary data.</text>
</comment>
<evidence type="ECO:0000313" key="2">
    <source>
        <dbReference type="Proteomes" id="UP000050514"/>
    </source>
</evidence>
<name>A0A0P6XMX1_9CHLR</name>
<dbReference type="STRING" id="360411.AC812_02715"/>
<sequence>MTDEYILVLSEANVSDDGPGSDLFDPYETGWWKSVSSDESAPADQPCPNCNGEGYVVVRVYPWDGCSYDEEPCKFCNPRKDYTELDDEFLEDVDIPF</sequence>
<organism evidence="1 2">
    <name type="scientific">Bellilinea caldifistulae</name>
    <dbReference type="NCBI Taxonomy" id="360411"/>
    <lineage>
        <taxon>Bacteria</taxon>
        <taxon>Bacillati</taxon>
        <taxon>Chloroflexota</taxon>
        <taxon>Anaerolineae</taxon>
        <taxon>Anaerolineales</taxon>
        <taxon>Anaerolineaceae</taxon>
        <taxon>Bellilinea</taxon>
    </lineage>
</organism>
<accession>A0A0P6XMX1</accession>
<dbReference type="InterPro" id="IPR036410">
    <property type="entry name" value="HSP_DnaJ_Cys-rich_dom_sf"/>
</dbReference>
<dbReference type="Proteomes" id="UP000050514">
    <property type="component" value="Unassembled WGS sequence"/>
</dbReference>
<dbReference type="SUPFAM" id="SSF57938">
    <property type="entry name" value="DnaJ/Hsp40 cysteine-rich domain"/>
    <property type="match status" value="1"/>
</dbReference>
<dbReference type="AlphaFoldDB" id="A0A0P6XMX1"/>
<evidence type="ECO:0000313" key="1">
    <source>
        <dbReference type="EMBL" id="KPL77775.1"/>
    </source>
</evidence>
<proteinExistence type="predicted"/>
<reference evidence="1 2" key="1">
    <citation type="submission" date="2015-07" db="EMBL/GenBank/DDBJ databases">
        <title>Draft genome of Bellilinea caldifistulae DSM 17877.</title>
        <authorList>
            <person name="Hemp J."/>
            <person name="Ward L.M."/>
            <person name="Pace L.A."/>
            <person name="Fischer W.W."/>
        </authorList>
    </citation>
    <scope>NUCLEOTIDE SEQUENCE [LARGE SCALE GENOMIC DNA]</scope>
    <source>
        <strain evidence="1 2">GOMI-1</strain>
    </source>
</reference>
<protein>
    <submittedName>
        <fullName evidence="1">Uncharacterized protein</fullName>
    </submittedName>
</protein>